<sequence length="202" mass="21099">MTKVFATAALALALNVTAFAPSFAQMPGQGGPMMGMMGGGCMMGQNMMGSGMMGQGMMRQGQMGQGQMGQGQMGQGQMGAGGGMGGPGMMRGQPRMAAMVDGRLAYLKTELGITEAQADAWNGYAEAIKGRVETMRDMRESMMEAMQKGTAPERMAARIGGMEAMLESMKAVQPATEQLYSALTDDQKGIADQLIGMDCGAM</sequence>
<evidence type="ECO:0000313" key="3">
    <source>
        <dbReference type="EMBL" id="MCT8971849.1"/>
    </source>
</evidence>
<protein>
    <submittedName>
        <fullName evidence="3">Spy/CpxP family protein refolding chaperone</fullName>
    </submittedName>
</protein>
<reference evidence="3 4" key="1">
    <citation type="submission" date="2022-04" db="EMBL/GenBank/DDBJ databases">
        <authorList>
            <person name="Ye Y.-Q."/>
            <person name="Du Z.-J."/>
        </authorList>
    </citation>
    <scope>NUCLEOTIDE SEQUENCE [LARGE SCALE GENOMIC DNA]</scope>
    <source>
        <strain evidence="3 4">A6E488</strain>
    </source>
</reference>
<dbReference type="Pfam" id="PF07813">
    <property type="entry name" value="LTXXQ"/>
    <property type="match status" value="1"/>
</dbReference>
<gene>
    <name evidence="3" type="ORF">MUB46_08300</name>
</gene>
<keyword evidence="4" id="KW-1185">Reference proteome</keyword>
<accession>A0AAW5QY67</accession>
<feature type="region of interest" description="Disordered" evidence="1">
    <location>
        <begin position="60"/>
        <end position="80"/>
    </location>
</feature>
<feature type="chain" id="PRO_5043341533" evidence="2">
    <location>
        <begin position="25"/>
        <end position="202"/>
    </location>
</feature>
<feature type="signal peptide" evidence="2">
    <location>
        <begin position="1"/>
        <end position="24"/>
    </location>
</feature>
<evidence type="ECO:0000313" key="4">
    <source>
        <dbReference type="Proteomes" id="UP001320898"/>
    </source>
</evidence>
<dbReference type="EMBL" id="JALIDZ010000003">
    <property type="protein sequence ID" value="MCT8971849.1"/>
    <property type="molecule type" value="Genomic_DNA"/>
</dbReference>
<dbReference type="Proteomes" id="UP001320898">
    <property type="component" value="Unassembled WGS sequence"/>
</dbReference>
<organism evidence="3 4">
    <name type="scientific">Microbaculum marinisediminis</name>
    <dbReference type="NCBI Taxonomy" id="2931392"/>
    <lineage>
        <taxon>Bacteria</taxon>
        <taxon>Pseudomonadati</taxon>
        <taxon>Pseudomonadota</taxon>
        <taxon>Alphaproteobacteria</taxon>
        <taxon>Hyphomicrobiales</taxon>
        <taxon>Tepidamorphaceae</taxon>
        <taxon>Microbaculum</taxon>
    </lineage>
</organism>
<feature type="compositionally biased region" description="Gly residues" evidence="1">
    <location>
        <begin position="63"/>
        <end position="80"/>
    </location>
</feature>
<evidence type="ECO:0000256" key="2">
    <source>
        <dbReference type="SAM" id="SignalP"/>
    </source>
</evidence>
<comment type="caution">
    <text evidence="3">The sequence shown here is derived from an EMBL/GenBank/DDBJ whole genome shotgun (WGS) entry which is preliminary data.</text>
</comment>
<proteinExistence type="predicted"/>
<dbReference type="InterPro" id="IPR012899">
    <property type="entry name" value="LTXXQ"/>
</dbReference>
<dbReference type="RefSeq" id="WP_261615417.1">
    <property type="nucleotide sequence ID" value="NZ_JALIDZ010000003.1"/>
</dbReference>
<evidence type="ECO:0000256" key="1">
    <source>
        <dbReference type="SAM" id="MobiDB-lite"/>
    </source>
</evidence>
<keyword evidence="2" id="KW-0732">Signal</keyword>
<dbReference type="GO" id="GO:0042597">
    <property type="term" value="C:periplasmic space"/>
    <property type="evidence" value="ECO:0007669"/>
    <property type="project" value="InterPro"/>
</dbReference>
<name>A0AAW5QY67_9HYPH</name>
<dbReference type="AlphaFoldDB" id="A0AAW5QY67"/>